<dbReference type="InterPro" id="IPR001173">
    <property type="entry name" value="Glyco_trans_2-like"/>
</dbReference>
<name>A0A1B4FZJ3_9BURK</name>
<dbReference type="CDD" id="cd04184">
    <property type="entry name" value="GT2_RfbC_Mx_like"/>
    <property type="match status" value="1"/>
</dbReference>
<dbReference type="PANTHER" id="PTHR43179">
    <property type="entry name" value="RHAMNOSYLTRANSFERASE WBBL"/>
    <property type="match status" value="1"/>
</dbReference>
<dbReference type="CDD" id="cd04186">
    <property type="entry name" value="GT_2_like_c"/>
    <property type="match status" value="1"/>
</dbReference>
<evidence type="ECO:0000313" key="2">
    <source>
        <dbReference type="EMBL" id="AOJ09092.1"/>
    </source>
</evidence>
<accession>A0A1B4FZJ3</accession>
<feature type="domain" description="Glycosyltransferase 2-like" evidence="1">
    <location>
        <begin position="181"/>
        <end position="341"/>
    </location>
</feature>
<evidence type="ECO:0000313" key="3">
    <source>
        <dbReference type="Proteomes" id="UP000067711"/>
    </source>
</evidence>
<dbReference type="EMBL" id="CP013389">
    <property type="protein sequence ID" value="AOJ09092.1"/>
    <property type="molecule type" value="Genomic_DNA"/>
</dbReference>
<dbReference type="Gene3D" id="3.90.550.10">
    <property type="entry name" value="Spore Coat Polysaccharide Biosynthesis Protein SpsA, Chain A"/>
    <property type="match status" value="2"/>
</dbReference>
<dbReference type="Proteomes" id="UP000067711">
    <property type="component" value="Chromosome 1"/>
</dbReference>
<proteinExistence type="predicted"/>
<dbReference type="PANTHER" id="PTHR43179:SF7">
    <property type="entry name" value="RHAMNOSYLTRANSFERASE WBBL"/>
    <property type="match status" value="1"/>
</dbReference>
<sequence>MKLALQPLNNVEAFSGATYQWNATTNDPQFAIVGWEHMRGHTVRLSFTLTTSEMPRTPCMLYTDKGDGMSEQNAVWLRVDTDGKVDQTISFPWTLRAVRFDPIAFAGPFSLNDFTLTVDEESLPFGEPNEAALAQAEAAAAAGAAIAPTYENWISLNEIAPEHYPELADAARRWDHQPLISLVMPTYNSPAAYLRKAIDSVLNQVYTNWEFCIADDKSTQPQVKAILDEYAARDPRIKVTYRDTNGHISAASNSALALATGDFVGLLDHDDELHPLALYYVVNLFRKDPEAALIYSDEDKLTTDGRRYEPYFKCDFNYDLFLGQNMISHFGVYKTSVLQQIGGFREGLEGSQDYDLALRVLEAVGPGAIRHIPRVLYHWRVLPESTASSADAKPYAVIAAGRAVQEHLTRCNIAAKVQFADDAVMYQRIAYALPGNEPLVEIIIPTRDAANLVKQCVDSIRDLTTYRNYRITIVDNGSKEPETFELFKSYECDPRIRVVRDDSPFNYSALNNRVALASDAECICLLNNDIEVITPDWLSELVSIALQDKVGAVGAKLLYPDDTVQHAGVFLGMGGLAGHGHKHLPRHAPGYFSRAVLRNAVSAVTAACLVIRTSIYREVKGLDEYLVVAFNDVDFCLRVREAGYRNVWTPFAELYHHESASRGYEDTPEKMERFVTEIDFVKKRWGDALWNDPFYSPNLSIDSTEFVMTMNPRLANAE</sequence>
<organism evidence="2 3">
    <name type="scientific">Burkholderia mayonis</name>
    <dbReference type="NCBI Taxonomy" id="1385591"/>
    <lineage>
        <taxon>Bacteria</taxon>
        <taxon>Pseudomonadati</taxon>
        <taxon>Pseudomonadota</taxon>
        <taxon>Betaproteobacteria</taxon>
        <taxon>Burkholderiales</taxon>
        <taxon>Burkholderiaceae</taxon>
        <taxon>Burkholderia</taxon>
        <taxon>pseudomallei group</taxon>
    </lineage>
</organism>
<dbReference type="InterPro" id="IPR029044">
    <property type="entry name" value="Nucleotide-diphossugar_trans"/>
</dbReference>
<evidence type="ECO:0000259" key="1">
    <source>
        <dbReference type="Pfam" id="PF00535"/>
    </source>
</evidence>
<dbReference type="RefSeq" id="WP_066486963.1">
    <property type="nucleotide sequence ID" value="NZ_CP013389.1"/>
</dbReference>
<protein>
    <submittedName>
        <fullName evidence="2">Glycosyl transferase family 2</fullName>
    </submittedName>
</protein>
<dbReference type="GO" id="GO:0016740">
    <property type="term" value="F:transferase activity"/>
    <property type="evidence" value="ECO:0007669"/>
    <property type="project" value="UniProtKB-KW"/>
</dbReference>
<dbReference type="AlphaFoldDB" id="A0A1B4FZJ3"/>
<dbReference type="SUPFAM" id="SSF53448">
    <property type="entry name" value="Nucleotide-diphospho-sugar transferases"/>
    <property type="match status" value="2"/>
</dbReference>
<dbReference type="Pfam" id="PF00535">
    <property type="entry name" value="Glycos_transf_2"/>
    <property type="match status" value="2"/>
</dbReference>
<reference evidence="2 3" key="1">
    <citation type="submission" date="2015-12" db="EMBL/GenBank/DDBJ databases">
        <title>Diversity of Burkholderia near neighbor genomes.</title>
        <authorList>
            <person name="Sahl J."/>
            <person name="Wagner D."/>
            <person name="Keim P."/>
        </authorList>
    </citation>
    <scope>NUCLEOTIDE SEQUENCE [LARGE SCALE GENOMIC DNA]</scope>
    <source>
        <strain evidence="2 3">BDU8</strain>
    </source>
</reference>
<gene>
    <name evidence="2" type="ORF">WS71_17065</name>
</gene>
<feature type="domain" description="Glycosyltransferase 2-like" evidence="1">
    <location>
        <begin position="442"/>
        <end position="563"/>
    </location>
</feature>
<keyword evidence="2" id="KW-0808">Transferase</keyword>